<proteinExistence type="predicted"/>
<dbReference type="InterPro" id="IPR027417">
    <property type="entry name" value="P-loop_NTPase"/>
</dbReference>
<gene>
    <name evidence="2" type="ORF">METZ01_LOCUS332745</name>
</gene>
<sequence>MSGADQIRLPLRLKDQASFENFLVGNNGQVVELLQGTAAGGNAQVIYLHGPKGAGKSHLLQACCRDRLESVGTPTYVSLALDGV</sequence>
<dbReference type="AlphaFoldDB" id="A0A382Q6N6"/>
<dbReference type="SUPFAM" id="SSF52540">
    <property type="entry name" value="P-loop containing nucleoside triphosphate hydrolases"/>
    <property type="match status" value="1"/>
</dbReference>
<feature type="non-terminal residue" evidence="2">
    <location>
        <position position="84"/>
    </location>
</feature>
<protein>
    <recommendedName>
        <fullName evidence="1">Chromosomal replication initiator protein DnaA ATPAse domain-containing protein</fullName>
    </recommendedName>
</protein>
<dbReference type="Gene3D" id="3.40.50.300">
    <property type="entry name" value="P-loop containing nucleotide triphosphate hydrolases"/>
    <property type="match status" value="1"/>
</dbReference>
<name>A0A382Q6N6_9ZZZZ</name>
<accession>A0A382Q6N6</accession>
<reference evidence="2" key="1">
    <citation type="submission" date="2018-05" db="EMBL/GenBank/DDBJ databases">
        <authorList>
            <person name="Lanie J.A."/>
            <person name="Ng W.-L."/>
            <person name="Kazmierczak K.M."/>
            <person name="Andrzejewski T.M."/>
            <person name="Davidsen T.M."/>
            <person name="Wayne K.J."/>
            <person name="Tettelin H."/>
            <person name="Glass J.I."/>
            <person name="Rusch D."/>
            <person name="Podicherti R."/>
            <person name="Tsui H.-C.T."/>
            <person name="Winkler M.E."/>
        </authorList>
    </citation>
    <scope>NUCLEOTIDE SEQUENCE</scope>
</reference>
<evidence type="ECO:0000313" key="2">
    <source>
        <dbReference type="EMBL" id="SVC79891.1"/>
    </source>
</evidence>
<dbReference type="InterPro" id="IPR013317">
    <property type="entry name" value="DnaA_dom"/>
</dbReference>
<organism evidence="2">
    <name type="scientific">marine metagenome</name>
    <dbReference type="NCBI Taxonomy" id="408172"/>
    <lineage>
        <taxon>unclassified sequences</taxon>
        <taxon>metagenomes</taxon>
        <taxon>ecological metagenomes</taxon>
    </lineage>
</organism>
<dbReference type="EMBL" id="UINC01111572">
    <property type="protein sequence ID" value="SVC79891.1"/>
    <property type="molecule type" value="Genomic_DNA"/>
</dbReference>
<evidence type="ECO:0000259" key="1">
    <source>
        <dbReference type="Pfam" id="PF00308"/>
    </source>
</evidence>
<feature type="domain" description="Chromosomal replication initiator protein DnaA ATPAse" evidence="1">
    <location>
        <begin position="13"/>
        <end position="66"/>
    </location>
</feature>
<dbReference type="Pfam" id="PF00308">
    <property type="entry name" value="Bac_DnaA"/>
    <property type="match status" value="1"/>
</dbReference>